<name>A0A0R2RHF3_9BACT</name>
<dbReference type="InterPro" id="IPR017776">
    <property type="entry name" value="FeS_assembly_SufT_put"/>
</dbReference>
<dbReference type="Proteomes" id="UP000051269">
    <property type="component" value="Unassembled WGS sequence"/>
</dbReference>
<dbReference type="PANTHER" id="PTHR42831">
    <property type="entry name" value="FE-S PROTEIN MATURATION AUXILIARY FACTOR YITW"/>
    <property type="match status" value="1"/>
</dbReference>
<sequence length="179" mass="19127">MSDEIQLKREVEATAIPAGTKKRLSQGTAVVVTQDLGGTFTIHATAEGGLFRIEGKDADALGRKVTETGVIDSNKEAGEEDVWGVLKTCYDPEIPVNIVDLGLIYSMELKKTDAGGKRAEVKMTLTAQGCGMGPSIAADARQKILSLSGIQEAQVDVVWEPPWGPQMITPDGRKKLGMD</sequence>
<dbReference type="AlphaFoldDB" id="A0A0R2RHF3"/>
<dbReference type="PANTHER" id="PTHR42831:SF1">
    <property type="entry name" value="FE-S PROTEIN MATURATION AUXILIARY FACTOR YITW"/>
    <property type="match status" value="1"/>
</dbReference>
<dbReference type="InterPro" id="IPR034904">
    <property type="entry name" value="FSCA_dom_sf"/>
</dbReference>
<evidence type="ECO:0000313" key="2">
    <source>
        <dbReference type="EMBL" id="KRO61957.1"/>
    </source>
</evidence>
<gene>
    <name evidence="2" type="ORF">ABR82_04745</name>
</gene>
<proteinExistence type="predicted"/>
<dbReference type="EMBL" id="LIBO01000166">
    <property type="protein sequence ID" value="KRO61957.1"/>
    <property type="molecule type" value="Genomic_DNA"/>
</dbReference>
<protein>
    <submittedName>
        <fullName evidence="2">FeS assembly SUF system protein SufT</fullName>
    </submittedName>
</protein>
<dbReference type="SUPFAM" id="SSF117916">
    <property type="entry name" value="Fe-S cluster assembly (FSCA) domain-like"/>
    <property type="match status" value="1"/>
</dbReference>
<evidence type="ECO:0000313" key="3">
    <source>
        <dbReference type="Proteomes" id="UP000051269"/>
    </source>
</evidence>
<evidence type="ECO:0000259" key="1">
    <source>
        <dbReference type="Pfam" id="PF01883"/>
    </source>
</evidence>
<dbReference type="NCBIfam" id="TIGR03406">
    <property type="entry name" value="FeS_long_SufT"/>
    <property type="match status" value="1"/>
</dbReference>
<feature type="domain" description="MIP18 family-like" evidence="1">
    <location>
        <begin position="79"/>
        <end position="157"/>
    </location>
</feature>
<comment type="caution">
    <text evidence="2">The sequence shown here is derived from an EMBL/GenBank/DDBJ whole genome shotgun (WGS) entry which is preliminary data.</text>
</comment>
<dbReference type="InterPro" id="IPR052339">
    <property type="entry name" value="Fe-S_Maturation_MIP18"/>
</dbReference>
<reference evidence="2 3" key="1">
    <citation type="submission" date="2015-10" db="EMBL/GenBank/DDBJ databases">
        <title>Metagenome-Assembled Genomes uncover a global brackish microbiome.</title>
        <authorList>
            <person name="Hugerth L.W."/>
            <person name="Larsson J."/>
            <person name="Alneberg J."/>
            <person name="Lindh M.V."/>
            <person name="Legrand C."/>
            <person name="Pinhassi J."/>
            <person name="Andersson A.F."/>
        </authorList>
    </citation>
    <scope>NUCLEOTIDE SEQUENCE [LARGE SCALE GENOMIC DNA]</scope>
    <source>
        <strain evidence="2">BACL18 MAG-120507-bin52</strain>
    </source>
</reference>
<accession>A0A0R2RHF3</accession>
<dbReference type="Gene3D" id="3.30.300.130">
    <property type="entry name" value="Fe-S cluster assembly (FSCA)"/>
    <property type="match status" value="1"/>
</dbReference>
<organism evidence="2 3">
    <name type="scientific">Verrucomicrobia subdivision 6 bacterium BACL9 MAG-120507-bin52</name>
    <dbReference type="NCBI Taxonomy" id="1655590"/>
    <lineage>
        <taxon>Bacteria</taxon>
        <taxon>Pseudomonadati</taxon>
        <taxon>Verrucomicrobiota</taxon>
        <taxon>Verrucomicrobiia</taxon>
        <taxon>Verrucomicrobiales</taxon>
        <taxon>Verrucomicrobia subdivision 6</taxon>
    </lineage>
</organism>
<dbReference type="InterPro" id="IPR002744">
    <property type="entry name" value="MIP18-like"/>
</dbReference>
<dbReference type="Pfam" id="PF01883">
    <property type="entry name" value="FeS_assembly_P"/>
    <property type="match status" value="1"/>
</dbReference>